<feature type="transmembrane region" description="Helical" evidence="7">
    <location>
        <begin position="40"/>
        <end position="61"/>
    </location>
</feature>
<sequence length="149" mass="16038">MTVHALARLIFAMGMVSVAWADEIPATPKSSAKLVTSADVVQWLLALLLVLAVFLLLVWALKKSGGLAMAGKSKLAVLAGLSLGMREKLILVRVGEKELLLGVSSGRIDKLLELEGEQRLFANPAEPQDLGPFAKKLWQAMQGKAHEQV</sequence>
<feature type="signal peptide" evidence="8">
    <location>
        <begin position="1"/>
        <end position="21"/>
    </location>
</feature>
<dbReference type="GO" id="GO:0005886">
    <property type="term" value="C:plasma membrane"/>
    <property type="evidence" value="ECO:0007669"/>
    <property type="project" value="UniProtKB-SubCell"/>
</dbReference>
<evidence type="ECO:0000256" key="8">
    <source>
        <dbReference type="SAM" id="SignalP"/>
    </source>
</evidence>
<organism evidence="9 10">
    <name type="scientific">Methylomonas koyamae</name>
    <dbReference type="NCBI Taxonomy" id="702114"/>
    <lineage>
        <taxon>Bacteria</taxon>
        <taxon>Pseudomonadati</taxon>
        <taxon>Pseudomonadota</taxon>
        <taxon>Gammaproteobacteria</taxon>
        <taxon>Methylococcales</taxon>
        <taxon>Methylococcaceae</taxon>
        <taxon>Methylomonas</taxon>
    </lineage>
</organism>
<feature type="chain" id="PRO_5041656141" description="Flagellar protein" evidence="8">
    <location>
        <begin position="22"/>
        <end position="149"/>
    </location>
</feature>
<evidence type="ECO:0000256" key="2">
    <source>
        <dbReference type="ARBA" id="ARBA00022692"/>
    </source>
</evidence>
<dbReference type="AlphaFoldDB" id="A0AA91DE24"/>
<name>A0AA91DE24_9GAMM</name>
<keyword evidence="9" id="KW-0969">Cilium</keyword>
<dbReference type="GO" id="GO:0044781">
    <property type="term" value="P:bacterial-type flagellum organization"/>
    <property type="evidence" value="ECO:0007669"/>
    <property type="project" value="UniProtKB-UniRule"/>
</dbReference>
<comment type="subcellular location">
    <subcellularLocation>
        <location evidence="7">Cell membrane</location>
    </subcellularLocation>
    <subcellularLocation>
        <location evidence="7">Bacterial flagellum basal body</location>
    </subcellularLocation>
</comment>
<keyword evidence="10" id="KW-1185">Reference proteome</keyword>
<dbReference type="Pfam" id="PF04347">
    <property type="entry name" value="FliO"/>
    <property type="match status" value="1"/>
</dbReference>
<dbReference type="GO" id="GO:0009425">
    <property type="term" value="C:bacterial-type flagellum basal body"/>
    <property type="evidence" value="ECO:0007669"/>
    <property type="project" value="UniProtKB-SubCell"/>
</dbReference>
<gene>
    <name evidence="9" type="ORF">A1356_07745</name>
</gene>
<dbReference type="PANTHER" id="PTHR38766:SF1">
    <property type="entry name" value="FLAGELLAR PROTEIN FLIO"/>
    <property type="match status" value="1"/>
</dbReference>
<dbReference type="EMBL" id="LUUL01000060">
    <property type="protein sequence ID" value="OAI28054.1"/>
    <property type="molecule type" value="Genomic_DNA"/>
</dbReference>
<keyword evidence="3 7" id="KW-1133">Transmembrane helix</keyword>
<dbReference type="InterPro" id="IPR022781">
    <property type="entry name" value="Flagellar_biosynth_FliO"/>
</dbReference>
<dbReference type="Proteomes" id="UP000077734">
    <property type="component" value="Unassembled WGS sequence"/>
</dbReference>
<evidence type="ECO:0000313" key="10">
    <source>
        <dbReference type="Proteomes" id="UP000077734"/>
    </source>
</evidence>
<keyword evidence="5 7" id="KW-0975">Bacterial flagellum</keyword>
<evidence type="ECO:0000256" key="5">
    <source>
        <dbReference type="ARBA" id="ARBA00023143"/>
    </source>
</evidence>
<evidence type="ECO:0000256" key="3">
    <source>
        <dbReference type="ARBA" id="ARBA00022989"/>
    </source>
</evidence>
<evidence type="ECO:0000313" key="9">
    <source>
        <dbReference type="EMBL" id="OAI28054.1"/>
    </source>
</evidence>
<keyword evidence="1 7" id="KW-1003">Cell membrane</keyword>
<comment type="caution">
    <text evidence="9">The sequence shown here is derived from an EMBL/GenBank/DDBJ whole genome shotgun (WGS) entry which is preliminary data.</text>
</comment>
<evidence type="ECO:0000256" key="4">
    <source>
        <dbReference type="ARBA" id="ARBA00023136"/>
    </source>
</evidence>
<protein>
    <recommendedName>
        <fullName evidence="7">Flagellar protein</fullName>
    </recommendedName>
</protein>
<keyword evidence="9" id="KW-0966">Cell projection</keyword>
<proteinExistence type="inferred from homology"/>
<dbReference type="InterPro" id="IPR052205">
    <property type="entry name" value="FliO/MopB"/>
</dbReference>
<keyword evidence="2 7" id="KW-0812">Transmembrane</keyword>
<evidence type="ECO:0000256" key="1">
    <source>
        <dbReference type="ARBA" id="ARBA00022475"/>
    </source>
</evidence>
<evidence type="ECO:0000256" key="7">
    <source>
        <dbReference type="RuleBase" id="RU362064"/>
    </source>
</evidence>
<keyword evidence="8" id="KW-0732">Signal</keyword>
<evidence type="ECO:0000256" key="6">
    <source>
        <dbReference type="ARBA" id="ARBA00037937"/>
    </source>
</evidence>
<dbReference type="NCBIfam" id="TIGR03500">
    <property type="entry name" value="FliO_TIGR"/>
    <property type="match status" value="1"/>
</dbReference>
<keyword evidence="9" id="KW-0282">Flagellum</keyword>
<dbReference type="PANTHER" id="PTHR38766">
    <property type="entry name" value="FLAGELLAR PROTEIN FLIO"/>
    <property type="match status" value="1"/>
</dbReference>
<keyword evidence="4 7" id="KW-0472">Membrane</keyword>
<comment type="similarity">
    <text evidence="6 7">Belongs to the FliO/MopB family.</text>
</comment>
<accession>A0AA91DE24</accession>
<reference evidence="9 10" key="1">
    <citation type="submission" date="2016-03" db="EMBL/GenBank/DDBJ databases">
        <authorList>
            <person name="Heylen K."/>
            <person name="De Vos P."/>
            <person name="Vekeman B."/>
        </authorList>
    </citation>
    <scope>NUCLEOTIDE SEQUENCE [LARGE SCALE GENOMIC DNA]</scope>
    <source>
        <strain evidence="9 10">R-49807</strain>
    </source>
</reference>